<evidence type="ECO:0000313" key="2">
    <source>
        <dbReference type="EMBL" id="QHF00547.1"/>
    </source>
</evidence>
<gene>
    <name evidence="2" type="ORF">PMA4326_028975</name>
</gene>
<protein>
    <submittedName>
        <fullName evidence="2">Uncharacterized protein</fullName>
    </submittedName>
</protein>
<organism evidence="2 3">
    <name type="scientific">Pseudomonas syringae pv. maculicola str. ES4326</name>
    <dbReference type="NCBI Taxonomy" id="629265"/>
    <lineage>
        <taxon>Bacteria</taxon>
        <taxon>Pseudomonadati</taxon>
        <taxon>Pseudomonadota</taxon>
        <taxon>Gammaproteobacteria</taxon>
        <taxon>Pseudomonadales</taxon>
        <taxon>Pseudomonadaceae</taxon>
        <taxon>Pseudomonas</taxon>
    </lineage>
</organism>
<dbReference type="EMBL" id="CP047261">
    <property type="protein sequence ID" value="QHF00547.1"/>
    <property type="molecule type" value="Genomic_DNA"/>
</dbReference>
<keyword evidence="2" id="KW-0614">Plasmid</keyword>
<reference evidence="2 3" key="1">
    <citation type="journal article" date="2011" name="PLoS Pathog.">
        <title>Dynamic evolution of pathogenicity revealed by sequencing and comparative genomics of 19 Pseudomonas syringae isolates.</title>
        <authorList>
            <person name="Baltrus D.A."/>
            <person name="Nishimura M.T."/>
            <person name="Romanchuk A."/>
            <person name="Chang J.H."/>
            <person name="Mukhtar M.S."/>
            <person name="Cherkis K."/>
            <person name="Roach J."/>
            <person name="Grant S.R."/>
            <person name="Jones C.D."/>
            <person name="Dangl J.L."/>
        </authorList>
    </citation>
    <scope>NUCLEOTIDE SEQUENCE [LARGE SCALE GENOMIC DNA]</scope>
    <source>
        <strain evidence="2 3">ES4326</strain>
    </source>
</reference>
<evidence type="ECO:0000313" key="3">
    <source>
        <dbReference type="Proteomes" id="UP000003811"/>
    </source>
</evidence>
<feature type="region of interest" description="Disordered" evidence="1">
    <location>
        <begin position="422"/>
        <end position="443"/>
    </location>
</feature>
<evidence type="ECO:0000256" key="1">
    <source>
        <dbReference type="SAM" id="MobiDB-lite"/>
    </source>
</evidence>
<accession>A0A8T8CB57</accession>
<dbReference type="Proteomes" id="UP000003811">
    <property type="component" value="Plasmid pPma4326F"/>
</dbReference>
<sequence length="500" mass="55023">MPPKINSEILPEIAEKLGVISDRQLAKLSGLSPYYIKQARLARGIEALSRGYNLPDELLQQLGKVPDTQLTDRYGVPGPVLCRARKERSIPRFRILHKPDSREYVAFSGEAIALLGKIPDVHLAKRFDRSLVEVKQERVLRGLEPCAKGRKLPCELVQQLGLVPDSLLATRYSVAAGTIRRAREARSIPRFRFGESFKANQGSRAPAYRPSARPNESSLEVHPELTVELACEPARTSHNAVWTTHVLTQLGQVKDSEIAKLTGLSVSAVRIKRTSLGIPPATEFVWSADLLSRLGQVKDKEIARLAGISPSAVGLKRKSLGIPPALAGGWTQELLSLLGKVSDKELAEQSCGALSENSVCKARLHRKIPAFVAAKPPSKAEGAKVRRLLGVVNDYEIARRTGVERSDITRLRLKLGIEPAKSGRLPRGKSKRRDTLPAPKPVFGIKSEAKGGDKIWSQEEEALLGTAADSKVAALLKVDFWIVYYRRRAMNIPAFEFAYS</sequence>
<name>A0A8T8CB57_PSEYM</name>
<dbReference type="AlphaFoldDB" id="A0A8T8CB57"/>
<dbReference type="RefSeq" id="WP_007250401.1">
    <property type="nucleotide sequence ID" value="NZ_CP047261.1"/>
</dbReference>
<proteinExistence type="predicted"/>
<geneLocation type="plasmid" evidence="2 3">
    <name>pPma4326F</name>
</geneLocation>